<keyword evidence="4" id="KW-1185">Reference proteome</keyword>
<dbReference type="Pfam" id="PF11827">
    <property type="entry name" value="DUF3347"/>
    <property type="match status" value="1"/>
</dbReference>
<organism evidence="3 4">
    <name type="scientific">Chitinophaga horti</name>
    <dbReference type="NCBI Taxonomy" id="2920382"/>
    <lineage>
        <taxon>Bacteria</taxon>
        <taxon>Pseudomonadati</taxon>
        <taxon>Bacteroidota</taxon>
        <taxon>Chitinophagia</taxon>
        <taxon>Chitinophagales</taxon>
        <taxon>Chitinophagaceae</taxon>
        <taxon>Chitinophaga</taxon>
    </lineage>
</organism>
<feature type="domain" description="DUF3347" evidence="2">
    <location>
        <begin position="36"/>
        <end position="109"/>
    </location>
</feature>
<proteinExistence type="predicted"/>
<feature type="signal peptide" evidence="1">
    <location>
        <begin position="1"/>
        <end position="22"/>
    </location>
</feature>
<protein>
    <submittedName>
        <fullName evidence="3">DUF3347 domain-containing protein</fullName>
    </submittedName>
</protein>
<keyword evidence="1" id="KW-0732">Signal</keyword>
<evidence type="ECO:0000256" key="1">
    <source>
        <dbReference type="SAM" id="SignalP"/>
    </source>
</evidence>
<dbReference type="Proteomes" id="UP001162741">
    <property type="component" value="Chromosome"/>
</dbReference>
<dbReference type="EMBL" id="CP107006">
    <property type="protein sequence ID" value="UYQ95349.1"/>
    <property type="molecule type" value="Genomic_DNA"/>
</dbReference>
<dbReference type="InterPro" id="IPR021782">
    <property type="entry name" value="DUF3347"/>
</dbReference>
<gene>
    <name evidence="3" type="ORF">MKQ68_09590</name>
</gene>
<feature type="chain" id="PRO_5046880157" evidence="1">
    <location>
        <begin position="23"/>
        <end position="155"/>
    </location>
</feature>
<reference evidence="3" key="1">
    <citation type="submission" date="2022-10" db="EMBL/GenBank/DDBJ databases">
        <title>Chitinophaga sp. nov., isolated from soil.</title>
        <authorList>
            <person name="Jeon C.O."/>
        </authorList>
    </citation>
    <scope>NUCLEOTIDE SEQUENCE</scope>
    <source>
        <strain evidence="3">R8</strain>
    </source>
</reference>
<dbReference type="RefSeq" id="WP_264283099.1">
    <property type="nucleotide sequence ID" value="NZ_CP107006.1"/>
</dbReference>
<sequence length="155" mass="16097">MKSILAMTIAAVLLSASFSVSAQSGANAPGTGAALLEQYLAIKDALVKSDATAAKAAAGALLKVITDKQATLQPPAAAIAGSTDLAVQRKQFAQLGNALYPIVKTMHPGSPVYYQHCPMFANGKGGNWLSLEKDIRNPFYGAQMLTCGSIKDTVQ</sequence>
<name>A0ABY6JAZ4_9BACT</name>
<evidence type="ECO:0000313" key="3">
    <source>
        <dbReference type="EMBL" id="UYQ95349.1"/>
    </source>
</evidence>
<accession>A0ABY6JAZ4</accession>
<evidence type="ECO:0000313" key="4">
    <source>
        <dbReference type="Proteomes" id="UP001162741"/>
    </source>
</evidence>
<evidence type="ECO:0000259" key="2">
    <source>
        <dbReference type="Pfam" id="PF11827"/>
    </source>
</evidence>